<dbReference type="HOGENOM" id="CLU_026769_0_1_6"/>
<feature type="transmembrane region" description="Helical" evidence="1">
    <location>
        <begin position="124"/>
        <end position="146"/>
    </location>
</feature>
<evidence type="ECO:0000256" key="1">
    <source>
        <dbReference type="SAM" id="Phobius"/>
    </source>
</evidence>
<keyword evidence="1" id="KW-0472">Membrane</keyword>
<gene>
    <name evidence="2" type="ordered locus">TERTU_3438</name>
</gene>
<dbReference type="RefSeq" id="WP_015817411.1">
    <property type="nucleotide sequence ID" value="NC_012997.1"/>
</dbReference>
<dbReference type="STRING" id="377629.TERTU_3438"/>
<feature type="transmembrane region" description="Helical" evidence="1">
    <location>
        <begin position="182"/>
        <end position="202"/>
    </location>
</feature>
<keyword evidence="3" id="KW-1185">Reference proteome</keyword>
<dbReference type="OrthoDB" id="9781614at2"/>
<keyword evidence="1" id="KW-1133">Transmembrane helix</keyword>
<protein>
    <submittedName>
        <fullName evidence="2">Membrane protein</fullName>
    </submittedName>
</protein>
<organism evidence="2 3">
    <name type="scientific">Teredinibacter turnerae (strain ATCC 39867 / T7901)</name>
    <dbReference type="NCBI Taxonomy" id="377629"/>
    <lineage>
        <taxon>Bacteria</taxon>
        <taxon>Pseudomonadati</taxon>
        <taxon>Pseudomonadota</taxon>
        <taxon>Gammaproteobacteria</taxon>
        <taxon>Cellvibrionales</taxon>
        <taxon>Cellvibrionaceae</taxon>
        <taxon>Teredinibacter</taxon>
    </lineage>
</organism>
<dbReference type="eggNOG" id="ENOG502Z8W3">
    <property type="taxonomic scope" value="Bacteria"/>
</dbReference>
<feature type="transmembrane region" description="Helical" evidence="1">
    <location>
        <begin position="40"/>
        <end position="61"/>
    </location>
</feature>
<name>C5BQT8_TERTT</name>
<dbReference type="EMBL" id="CP001614">
    <property type="protein sequence ID" value="ACR11299.1"/>
    <property type="molecule type" value="Genomic_DNA"/>
</dbReference>
<feature type="transmembrane region" description="Helical" evidence="1">
    <location>
        <begin position="214"/>
        <end position="235"/>
    </location>
</feature>
<feature type="transmembrane region" description="Helical" evidence="1">
    <location>
        <begin position="87"/>
        <end position="112"/>
    </location>
</feature>
<sequence>MALLTEFIGVFIATLRDVLPIAGILFGFQLFVIRKPIPNLANVLLGFFLVLLGLTFFLLGLQEALFPIGRLMAEQLTAMSDTGVGFLWVYLFAFAIGAATTIAEPSLIAVAIKAQQVSGGAIGVWGLRISVALGVAVGITLGAWRIVTGYPIHWFIIVGYIIVVIQTFLAPRTIVPLAYDSGGVTTSTVTVPLVAALGLGLAEHIPGRSPLIDGFGLIAFASLFPIMSVMAYAQLAAWTAARQARHNIEADEFEGTANLTTDSATKE</sequence>
<keyword evidence="1" id="KW-0812">Transmembrane</keyword>
<dbReference type="Proteomes" id="UP000009080">
    <property type="component" value="Chromosome"/>
</dbReference>
<proteinExistence type="predicted"/>
<evidence type="ECO:0000313" key="3">
    <source>
        <dbReference type="Proteomes" id="UP000009080"/>
    </source>
</evidence>
<dbReference type="Pfam" id="PF07556">
    <property type="entry name" value="DUF1538"/>
    <property type="match status" value="1"/>
</dbReference>
<dbReference type="InterPro" id="IPR011435">
    <property type="entry name" value="UmpAB"/>
</dbReference>
<feature type="transmembrane region" description="Helical" evidence="1">
    <location>
        <begin position="152"/>
        <end position="170"/>
    </location>
</feature>
<reference evidence="2 3" key="1">
    <citation type="journal article" date="2009" name="PLoS ONE">
        <title>The complete genome of Teredinibacter turnerae T7901: an intracellular endosymbiont of marine wood-boring bivalves (shipworms).</title>
        <authorList>
            <person name="Yang J.C."/>
            <person name="Madupu R."/>
            <person name="Durkin A.S."/>
            <person name="Ekborg N.A."/>
            <person name="Pedamallu C.S."/>
            <person name="Hostetler J.B."/>
            <person name="Radune D."/>
            <person name="Toms B.S."/>
            <person name="Henrissat B."/>
            <person name="Coutinho P.M."/>
            <person name="Schwarz S."/>
            <person name="Field L."/>
            <person name="Trindade-Silva A.E."/>
            <person name="Soares C.A.G."/>
            <person name="Elshahawi S."/>
            <person name="Hanora A."/>
            <person name="Schmidt E.W."/>
            <person name="Haygood M.G."/>
            <person name="Posfai J."/>
            <person name="Benner J."/>
            <person name="Madinger C."/>
            <person name="Nove J."/>
            <person name="Anton B."/>
            <person name="Chaudhary K."/>
            <person name="Foster J."/>
            <person name="Holman A."/>
            <person name="Kumar S."/>
            <person name="Lessard P.A."/>
            <person name="Luyten Y.A."/>
            <person name="Slatko B."/>
            <person name="Wood N."/>
            <person name="Wu B."/>
            <person name="Teplitski M."/>
            <person name="Mougous J.D."/>
            <person name="Ward N."/>
            <person name="Eisen J.A."/>
            <person name="Badger J.H."/>
            <person name="Distel D.L."/>
        </authorList>
    </citation>
    <scope>NUCLEOTIDE SEQUENCE [LARGE SCALE GENOMIC DNA]</scope>
    <source>
        <strain evidence="3">ATCC 39867 / T7901</strain>
    </source>
</reference>
<dbReference type="AlphaFoldDB" id="C5BQT8"/>
<feature type="transmembrane region" description="Helical" evidence="1">
    <location>
        <begin position="6"/>
        <end position="28"/>
    </location>
</feature>
<dbReference type="KEGG" id="ttu:TERTU_3438"/>
<evidence type="ECO:0000313" key="2">
    <source>
        <dbReference type="EMBL" id="ACR11299.1"/>
    </source>
</evidence>
<accession>C5BQT8</accession>